<feature type="transmembrane region" description="Helical" evidence="1">
    <location>
        <begin position="47"/>
        <end position="67"/>
    </location>
</feature>
<evidence type="ECO:0000313" key="2">
    <source>
        <dbReference type="EMBL" id="OES26178.1"/>
    </source>
</evidence>
<comment type="caution">
    <text evidence="2">The sequence shown here is derived from an EMBL/GenBank/DDBJ whole genome shotgun (WGS) entry which is preliminary data.</text>
</comment>
<keyword evidence="1" id="KW-0812">Transmembrane</keyword>
<reference evidence="2 3" key="1">
    <citation type="submission" date="2016-09" db="EMBL/GenBank/DDBJ databases">
        <title>Draft Genome Sequence of four Alteromonas macleodii strains isolated from copper coupons and grown long-term at elevated copper levels.</title>
        <authorList>
            <person name="Cusick K."/>
            <person name="Dale J."/>
            <person name="Little B."/>
            <person name="Biffinger J."/>
        </authorList>
    </citation>
    <scope>NUCLEOTIDE SEQUENCE [LARGE SCALE GENOMIC DNA]</scope>
    <source>
        <strain evidence="2 3">KCP01</strain>
    </source>
</reference>
<protein>
    <submittedName>
        <fullName evidence="2">Membrane protein</fullName>
    </submittedName>
</protein>
<feature type="transmembrane region" description="Helical" evidence="1">
    <location>
        <begin position="136"/>
        <end position="158"/>
    </location>
</feature>
<sequence length="304" mass="33678">MAIKKVCLGLLGLFMVSFAIVMTILFLNDYSLIVLSEDVAEFFKTFQVVFTSIAILFALIYWVLAFINDGFTDYRLHDIAGVIGSAMFMAAFLGMIWSVDLSYLFILGGVFCLYCVLIPLVTSFSGKFSNEKWEPALIWAVIFSVSIYGMSTFSNIIINEIFGVDAVYFSQTKPIAMLLAATPITALISFSCLLFTILPFFTKSKKFDFYTANGFFASYAILVLSLAYGGNIAGVLEKTAVMVDFNSNHPCKVDDDIKGVIFLDPALKNVLVYNPSAEKKYIVQPCNANYNPLSEDTDREVEGG</sequence>
<keyword evidence="3" id="KW-1185">Reference proteome</keyword>
<evidence type="ECO:0000313" key="3">
    <source>
        <dbReference type="Proteomes" id="UP000095392"/>
    </source>
</evidence>
<feature type="transmembrane region" description="Helical" evidence="1">
    <location>
        <begin position="79"/>
        <end position="97"/>
    </location>
</feature>
<dbReference type="AlphaFoldDB" id="A0AB36FM12"/>
<gene>
    <name evidence="2" type="ORF">BFV95_4198</name>
</gene>
<feature type="transmembrane region" description="Helical" evidence="1">
    <location>
        <begin position="214"/>
        <end position="236"/>
    </location>
</feature>
<evidence type="ECO:0000256" key="1">
    <source>
        <dbReference type="SAM" id="Phobius"/>
    </source>
</evidence>
<keyword evidence="1" id="KW-0472">Membrane</keyword>
<keyword evidence="1" id="KW-1133">Transmembrane helix</keyword>
<dbReference type="Proteomes" id="UP000095392">
    <property type="component" value="Unassembled WGS sequence"/>
</dbReference>
<proteinExistence type="predicted"/>
<organism evidence="2 3">
    <name type="scientific">Alteromonas macleodii</name>
    <name type="common">Pseudoalteromonas macleodii</name>
    <dbReference type="NCBI Taxonomy" id="28108"/>
    <lineage>
        <taxon>Bacteria</taxon>
        <taxon>Pseudomonadati</taxon>
        <taxon>Pseudomonadota</taxon>
        <taxon>Gammaproteobacteria</taxon>
        <taxon>Alteromonadales</taxon>
        <taxon>Alteromonadaceae</taxon>
        <taxon>Alteromonas/Salinimonas group</taxon>
        <taxon>Alteromonas</taxon>
    </lineage>
</organism>
<feature type="transmembrane region" description="Helical" evidence="1">
    <location>
        <begin position="178"/>
        <end position="202"/>
    </location>
</feature>
<feature type="transmembrane region" description="Helical" evidence="1">
    <location>
        <begin position="7"/>
        <end position="27"/>
    </location>
</feature>
<dbReference type="RefSeq" id="WP_069945236.1">
    <property type="nucleotide sequence ID" value="NZ_MIPW01000028.1"/>
</dbReference>
<dbReference type="EMBL" id="MIPY01000035">
    <property type="protein sequence ID" value="OES26178.1"/>
    <property type="molecule type" value="Genomic_DNA"/>
</dbReference>
<accession>A0AB36FM12</accession>
<name>A0AB36FM12_ALTMA</name>
<feature type="transmembrane region" description="Helical" evidence="1">
    <location>
        <begin position="103"/>
        <end position="124"/>
    </location>
</feature>